<reference evidence="1 2" key="1">
    <citation type="submission" date="2016-04" db="EMBL/GenBank/DDBJ databases">
        <title>A degradative enzymes factory behind the ericoid mycorrhizal symbiosis.</title>
        <authorList>
            <consortium name="DOE Joint Genome Institute"/>
            <person name="Martino E."/>
            <person name="Morin E."/>
            <person name="Grelet G."/>
            <person name="Kuo A."/>
            <person name="Kohler A."/>
            <person name="Daghino S."/>
            <person name="Barry K."/>
            <person name="Choi C."/>
            <person name="Cichocki N."/>
            <person name="Clum A."/>
            <person name="Copeland A."/>
            <person name="Hainaut M."/>
            <person name="Haridas S."/>
            <person name="Labutti K."/>
            <person name="Lindquist E."/>
            <person name="Lipzen A."/>
            <person name="Khouja H.-R."/>
            <person name="Murat C."/>
            <person name="Ohm R."/>
            <person name="Olson A."/>
            <person name="Spatafora J."/>
            <person name="Veneault-Fourrey C."/>
            <person name="Henrissat B."/>
            <person name="Grigoriev I."/>
            <person name="Martin F."/>
            <person name="Perotto S."/>
        </authorList>
    </citation>
    <scope>NUCLEOTIDE SEQUENCE [LARGE SCALE GENOMIC DNA]</scope>
    <source>
        <strain evidence="1 2">F</strain>
    </source>
</reference>
<gene>
    <name evidence="1" type="ORF">L207DRAFT_389806</name>
</gene>
<evidence type="ECO:0000313" key="1">
    <source>
        <dbReference type="EMBL" id="PMD30792.1"/>
    </source>
</evidence>
<dbReference type="Pfam" id="PF26639">
    <property type="entry name" value="Het-6_barrel"/>
    <property type="match status" value="1"/>
</dbReference>
<dbReference type="EMBL" id="KZ613965">
    <property type="protein sequence ID" value="PMD30792.1"/>
    <property type="molecule type" value="Genomic_DNA"/>
</dbReference>
<feature type="non-terminal residue" evidence="1">
    <location>
        <position position="1"/>
    </location>
</feature>
<name>A0A2J6QX09_HYAVF</name>
<dbReference type="Proteomes" id="UP000235786">
    <property type="component" value="Unassembled WGS sequence"/>
</dbReference>
<protein>
    <submittedName>
        <fullName evidence="1">Uncharacterized protein</fullName>
    </submittedName>
</protein>
<dbReference type="AlphaFoldDB" id="A0A2J6QX09"/>
<organism evidence="1 2">
    <name type="scientific">Hyaloscypha variabilis (strain UAMH 11265 / GT02V1 / F)</name>
    <name type="common">Meliniomyces variabilis</name>
    <dbReference type="NCBI Taxonomy" id="1149755"/>
    <lineage>
        <taxon>Eukaryota</taxon>
        <taxon>Fungi</taxon>
        <taxon>Dikarya</taxon>
        <taxon>Ascomycota</taxon>
        <taxon>Pezizomycotina</taxon>
        <taxon>Leotiomycetes</taxon>
        <taxon>Helotiales</taxon>
        <taxon>Hyaloscyphaceae</taxon>
        <taxon>Hyaloscypha</taxon>
        <taxon>Hyaloscypha variabilis</taxon>
    </lineage>
</organism>
<dbReference type="OrthoDB" id="2157530at2759"/>
<evidence type="ECO:0000313" key="2">
    <source>
        <dbReference type="Proteomes" id="UP000235786"/>
    </source>
</evidence>
<proteinExistence type="predicted"/>
<sequence length="53" mass="5807">GFFGFSPGKVATGDSVFVFLGGEVPHLLRRTHKENEYSFVGECYVHGLMEGEA</sequence>
<keyword evidence="2" id="KW-1185">Reference proteome</keyword>
<feature type="non-terminal residue" evidence="1">
    <location>
        <position position="53"/>
    </location>
</feature>
<accession>A0A2J6QX09</accession>